<dbReference type="AlphaFoldDB" id="A0A2I0I7K7"/>
<dbReference type="Proteomes" id="UP000233551">
    <property type="component" value="Unassembled WGS sequence"/>
</dbReference>
<evidence type="ECO:0000256" key="1">
    <source>
        <dbReference type="ARBA" id="ARBA00006484"/>
    </source>
</evidence>
<evidence type="ECO:0000256" key="2">
    <source>
        <dbReference type="ARBA" id="ARBA00022857"/>
    </source>
</evidence>
<keyword evidence="3" id="KW-0560">Oxidoreductase</keyword>
<dbReference type="InterPro" id="IPR036291">
    <property type="entry name" value="NAD(P)-bd_dom_sf"/>
</dbReference>
<dbReference type="Gene3D" id="3.40.50.720">
    <property type="entry name" value="NAD(P)-binding Rossmann-like Domain"/>
    <property type="match status" value="1"/>
</dbReference>
<dbReference type="PRINTS" id="PR00081">
    <property type="entry name" value="GDHRDH"/>
</dbReference>
<reference evidence="5 6" key="1">
    <citation type="submission" date="2017-11" db="EMBL/GenBank/DDBJ databases">
        <title>De-novo sequencing of pomegranate (Punica granatum L.) genome.</title>
        <authorList>
            <person name="Akparov Z."/>
            <person name="Amiraslanov A."/>
            <person name="Hajiyeva S."/>
            <person name="Abbasov M."/>
            <person name="Kaur K."/>
            <person name="Hamwieh A."/>
            <person name="Solovyev V."/>
            <person name="Salamov A."/>
            <person name="Braich B."/>
            <person name="Kosarev P."/>
            <person name="Mahmoud A."/>
            <person name="Hajiyev E."/>
            <person name="Babayeva S."/>
            <person name="Izzatullayeva V."/>
            <person name="Mammadov A."/>
            <person name="Mammadov A."/>
            <person name="Sharifova S."/>
            <person name="Ojaghi J."/>
            <person name="Eynullazada K."/>
            <person name="Bayramov B."/>
            <person name="Abdulazimova A."/>
            <person name="Shahmuradov I."/>
        </authorList>
    </citation>
    <scope>NUCLEOTIDE SEQUENCE [LARGE SCALE GENOMIC DNA]</scope>
    <source>
        <strain evidence="6">cv. AG2017</strain>
        <tissue evidence="5">Leaf</tissue>
    </source>
</reference>
<comment type="caution">
    <text evidence="5">The sequence shown here is derived from an EMBL/GenBank/DDBJ whole genome shotgun (WGS) entry which is preliminary data.</text>
</comment>
<proteinExistence type="inferred from homology"/>
<dbReference type="PRINTS" id="PR00080">
    <property type="entry name" value="SDRFAMILY"/>
</dbReference>
<dbReference type="InterPro" id="IPR002347">
    <property type="entry name" value="SDR_fam"/>
</dbReference>
<comment type="similarity">
    <text evidence="1 4">Belongs to the short-chain dehydrogenases/reductases (SDR) family.</text>
</comment>
<dbReference type="PROSITE" id="PS00061">
    <property type="entry name" value="ADH_SHORT"/>
    <property type="match status" value="1"/>
</dbReference>
<evidence type="ECO:0000256" key="3">
    <source>
        <dbReference type="ARBA" id="ARBA00023002"/>
    </source>
</evidence>
<dbReference type="GO" id="GO:0016020">
    <property type="term" value="C:membrane"/>
    <property type="evidence" value="ECO:0007669"/>
    <property type="project" value="TreeGrafter"/>
</dbReference>
<accession>A0A2I0I7K7</accession>
<dbReference type="STRING" id="22663.A0A2I0I7K7"/>
<dbReference type="GO" id="GO:0016491">
    <property type="term" value="F:oxidoreductase activity"/>
    <property type="evidence" value="ECO:0007669"/>
    <property type="project" value="UniProtKB-KW"/>
</dbReference>
<protein>
    <recommendedName>
        <fullName evidence="7">(+)-neomenthol dehydrogenase-like</fullName>
    </recommendedName>
</protein>
<dbReference type="SUPFAM" id="SSF51735">
    <property type="entry name" value="NAD(P)-binding Rossmann-fold domains"/>
    <property type="match status" value="1"/>
</dbReference>
<evidence type="ECO:0008006" key="7">
    <source>
        <dbReference type="Google" id="ProtNLM"/>
    </source>
</evidence>
<dbReference type="Pfam" id="PF00106">
    <property type="entry name" value="adh_short"/>
    <property type="match status" value="1"/>
</dbReference>
<keyword evidence="6" id="KW-1185">Reference proteome</keyword>
<sequence>MADSTKRYAVVTGANKGIGFAICKELASKGVVVVLTARDQKRGLEAIEKLKDSGSGLPYNVIFHQLDVTDPASIASLQEFVKAQFGKLDILVNNAGVGGSIIDAEALRASGIGKGNVKVDWSKIAIETYELAEECLEINYYGAKRMYIPSGWAKEVLSNVHTLAEDKVVEVLKKYLKDFKEGSLEMNGWPVHVSAYTISKIAMNAYTRILAPKYPSFCVNCVCPGYVKTNINCNTGIMTPEEGARSPVLLALLPKGGPSGRFFSLMTESSFE</sequence>
<dbReference type="EMBL" id="PGOL01003681">
    <property type="protein sequence ID" value="PKI39962.1"/>
    <property type="molecule type" value="Genomic_DNA"/>
</dbReference>
<organism evidence="5 6">
    <name type="scientific">Punica granatum</name>
    <name type="common">Pomegranate</name>
    <dbReference type="NCBI Taxonomy" id="22663"/>
    <lineage>
        <taxon>Eukaryota</taxon>
        <taxon>Viridiplantae</taxon>
        <taxon>Streptophyta</taxon>
        <taxon>Embryophyta</taxon>
        <taxon>Tracheophyta</taxon>
        <taxon>Spermatophyta</taxon>
        <taxon>Magnoliopsida</taxon>
        <taxon>eudicotyledons</taxon>
        <taxon>Gunneridae</taxon>
        <taxon>Pentapetalae</taxon>
        <taxon>rosids</taxon>
        <taxon>malvids</taxon>
        <taxon>Myrtales</taxon>
        <taxon>Lythraceae</taxon>
        <taxon>Punica</taxon>
    </lineage>
</organism>
<dbReference type="PANTHER" id="PTHR43490:SF98">
    <property type="entry name" value="OS02G0640600 PROTEIN"/>
    <property type="match status" value="1"/>
</dbReference>
<name>A0A2I0I7K7_PUNGR</name>
<keyword evidence="2" id="KW-0521">NADP</keyword>
<evidence type="ECO:0000313" key="6">
    <source>
        <dbReference type="Proteomes" id="UP000233551"/>
    </source>
</evidence>
<evidence type="ECO:0000256" key="4">
    <source>
        <dbReference type="RuleBase" id="RU000363"/>
    </source>
</evidence>
<dbReference type="InterPro" id="IPR020904">
    <property type="entry name" value="Sc_DH/Rdtase_CS"/>
</dbReference>
<dbReference type="PANTHER" id="PTHR43490">
    <property type="entry name" value="(+)-NEOMENTHOL DEHYDROGENASE"/>
    <property type="match status" value="1"/>
</dbReference>
<evidence type="ECO:0000313" key="5">
    <source>
        <dbReference type="EMBL" id="PKI39962.1"/>
    </source>
</evidence>
<gene>
    <name evidence="5" type="ORF">CRG98_039625</name>
</gene>